<keyword evidence="5 6" id="KW-0505">Motor protein</keyword>
<reference evidence="10" key="2">
    <citation type="submission" date="2025-09" db="UniProtKB">
        <authorList>
            <consortium name="Ensembl"/>
        </authorList>
    </citation>
    <scope>IDENTIFICATION</scope>
</reference>
<organism evidence="10 11">
    <name type="scientific">Phasianus colchicus</name>
    <name type="common">Common pheasant</name>
    <dbReference type="NCBI Taxonomy" id="9054"/>
    <lineage>
        <taxon>Eukaryota</taxon>
        <taxon>Metazoa</taxon>
        <taxon>Chordata</taxon>
        <taxon>Craniata</taxon>
        <taxon>Vertebrata</taxon>
        <taxon>Euteleostomi</taxon>
        <taxon>Archelosauria</taxon>
        <taxon>Archosauria</taxon>
        <taxon>Dinosauria</taxon>
        <taxon>Saurischia</taxon>
        <taxon>Theropoda</taxon>
        <taxon>Coelurosauria</taxon>
        <taxon>Aves</taxon>
        <taxon>Neognathae</taxon>
        <taxon>Galloanserae</taxon>
        <taxon>Galliformes</taxon>
        <taxon>Phasianidae</taxon>
        <taxon>Phasianinae</taxon>
        <taxon>Phasianus</taxon>
    </lineage>
</organism>
<dbReference type="SMART" id="SM00242">
    <property type="entry name" value="MYSc"/>
    <property type="match status" value="1"/>
</dbReference>
<dbReference type="InterPro" id="IPR027417">
    <property type="entry name" value="P-loop_NTPase"/>
</dbReference>
<dbReference type="InterPro" id="IPR036961">
    <property type="entry name" value="Kinesin_motor_dom_sf"/>
</dbReference>
<keyword evidence="3 7" id="KW-0175">Coiled coil</keyword>
<name>A0A669PM52_PHACC</name>
<accession>A0A669PM52</accession>
<feature type="coiled-coil region" evidence="7">
    <location>
        <begin position="1782"/>
        <end position="1851"/>
    </location>
</feature>
<feature type="compositionally biased region" description="Basic and acidic residues" evidence="8">
    <location>
        <begin position="294"/>
        <end position="304"/>
    </location>
</feature>
<dbReference type="GO" id="GO:0031032">
    <property type="term" value="P:actomyosin structure organization"/>
    <property type="evidence" value="ECO:0007669"/>
    <property type="project" value="TreeGrafter"/>
</dbReference>
<evidence type="ECO:0000256" key="7">
    <source>
        <dbReference type="SAM" id="Coils"/>
    </source>
</evidence>
<keyword evidence="6" id="KW-0009">Actin-binding</keyword>
<dbReference type="Gene3D" id="1.10.10.820">
    <property type="match status" value="1"/>
</dbReference>
<evidence type="ECO:0000256" key="4">
    <source>
        <dbReference type="ARBA" id="ARBA00023123"/>
    </source>
</evidence>
<feature type="compositionally biased region" description="Basic and acidic residues" evidence="8">
    <location>
        <begin position="141"/>
        <end position="151"/>
    </location>
</feature>
<comment type="similarity">
    <text evidence="6">Belongs to the TRAFAC class myosin-kinesin ATPase superfamily. Myosin family.</text>
</comment>
<feature type="domain" description="Myosin motor" evidence="9">
    <location>
        <begin position="415"/>
        <end position="1126"/>
    </location>
</feature>
<feature type="compositionally biased region" description="Basic and acidic residues" evidence="8">
    <location>
        <begin position="251"/>
        <end position="264"/>
    </location>
</feature>
<feature type="compositionally biased region" description="Basic and acidic residues" evidence="8">
    <location>
        <begin position="210"/>
        <end position="242"/>
    </location>
</feature>
<dbReference type="PROSITE" id="PS50096">
    <property type="entry name" value="IQ"/>
    <property type="match status" value="1"/>
</dbReference>
<evidence type="ECO:0000259" key="9">
    <source>
        <dbReference type="PROSITE" id="PS51456"/>
    </source>
</evidence>
<dbReference type="Proteomes" id="UP000472261">
    <property type="component" value="Unplaced"/>
</dbReference>
<feature type="region of interest" description="Disordered" evidence="8">
    <location>
        <begin position="1894"/>
        <end position="1931"/>
    </location>
</feature>
<feature type="region of interest" description="Disordered" evidence="8">
    <location>
        <begin position="1972"/>
        <end position="2017"/>
    </location>
</feature>
<keyword evidence="11" id="KW-1185">Reference proteome</keyword>
<feature type="compositionally biased region" description="Polar residues" evidence="8">
    <location>
        <begin position="200"/>
        <end position="209"/>
    </location>
</feature>
<keyword evidence="2 6" id="KW-0067">ATP-binding</keyword>
<feature type="region of interest" description="Disordered" evidence="8">
    <location>
        <begin position="14"/>
        <end position="33"/>
    </location>
</feature>
<evidence type="ECO:0000256" key="5">
    <source>
        <dbReference type="ARBA" id="ARBA00023175"/>
    </source>
</evidence>
<dbReference type="Gene3D" id="1.20.120.720">
    <property type="entry name" value="Myosin VI head, motor domain, U50 subdomain"/>
    <property type="match status" value="1"/>
</dbReference>
<dbReference type="GO" id="GO:0005524">
    <property type="term" value="F:ATP binding"/>
    <property type="evidence" value="ECO:0007669"/>
    <property type="project" value="UniProtKB-UniRule"/>
</dbReference>
<feature type="compositionally biased region" description="Low complexity" evidence="8">
    <location>
        <begin position="2161"/>
        <end position="2174"/>
    </location>
</feature>
<dbReference type="PANTHER" id="PTHR45615:SF8">
    <property type="entry name" value="UNCONVENTIONAL MYOSIN-XVIIIB"/>
    <property type="match status" value="1"/>
</dbReference>
<dbReference type="GO" id="GO:0032982">
    <property type="term" value="C:myosin filament"/>
    <property type="evidence" value="ECO:0007669"/>
    <property type="project" value="TreeGrafter"/>
</dbReference>
<dbReference type="InterPro" id="IPR036064">
    <property type="entry name" value="MYSc_Myo18"/>
</dbReference>
<dbReference type="GO" id="GO:0016461">
    <property type="term" value="C:unconventional myosin complex"/>
    <property type="evidence" value="ECO:0007669"/>
    <property type="project" value="TreeGrafter"/>
</dbReference>
<dbReference type="PRINTS" id="PR00193">
    <property type="entry name" value="MYOSINHEAVY"/>
</dbReference>
<reference evidence="10" key="1">
    <citation type="submission" date="2025-08" db="UniProtKB">
        <authorList>
            <consortium name="Ensembl"/>
        </authorList>
    </citation>
    <scope>IDENTIFICATION</scope>
</reference>
<feature type="coiled-coil region" evidence="7">
    <location>
        <begin position="1190"/>
        <end position="1394"/>
    </location>
</feature>
<protein>
    <submittedName>
        <fullName evidence="10">Myosin XVIIIB</fullName>
    </submittedName>
</protein>
<feature type="compositionally biased region" description="Basic and acidic residues" evidence="8">
    <location>
        <begin position="2115"/>
        <end position="2124"/>
    </location>
</feature>
<dbReference type="Gene3D" id="4.10.270.10">
    <property type="entry name" value="Myosin, subunit A"/>
    <property type="match status" value="1"/>
</dbReference>
<proteinExistence type="inferred from homology"/>
<evidence type="ECO:0000256" key="8">
    <source>
        <dbReference type="SAM" id="MobiDB-lite"/>
    </source>
</evidence>
<feature type="coiled-coil region" evidence="7">
    <location>
        <begin position="1486"/>
        <end position="1570"/>
    </location>
</feature>
<feature type="region of interest" description="Disordered" evidence="8">
    <location>
        <begin position="46"/>
        <end position="311"/>
    </location>
</feature>
<dbReference type="GO" id="GO:0003774">
    <property type="term" value="F:cytoskeletal motor activity"/>
    <property type="evidence" value="ECO:0007669"/>
    <property type="project" value="UniProtKB-UniRule"/>
</dbReference>
<dbReference type="PANTHER" id="PTHR45615">
    <property type="entry name" value="MYOSIN HEAVY CHAIN, NON-MUSCLE"/>
    <property type="match status" value="1"/>
</dbReference>
<evidence type="ECO:0000256" key="1">
    <source>
        <dbReference type="ARBA" id="ARBA00022741"/>
    </source>
</evidence>
<feature type="compositionally biased region" description="Basic and acidic residues" evidence="8">
    <location>
        <begin position="272"/>
        <end position="281"/>
    </location>
</feature>
<dbReference type="Gene3D" id="1.20.58.530">
    <property type="match status" value="1"/>
</dbReference>
<dbReference type="GO" id="GO:0051015">
    <property type="term" value="F:actin filament binding"/>
    <property type="evidence" value="ECO:0007669"/>
    <property type="project" value="TreeGrafter"/>
</dbReference>
<evidence type="ECO:0000256" key="2">
    <source>
        <dbReference type="ARBA" id="ARBA00022840"/>
    </source>
</evidence>
<dbReference type="GO" id="GO:0016460">
    <property type="term" value="C:myosin II complex"/>
    <property type="evidence" value="ECO:0007669"/>
    <property type="project" value="TreeGrafter"/>
</dbReference>
<comment type="caution">
    <text evidence="6">Lacks conserved residue(s) required for the propagation of feature annotation.</text>
</comment>
<feature type="compositionally biased region" description="Basic and acidic residues" evidence="8">
    <location>
        <begin position="2175"/>
        <end position="2186"/>
    </location>
</feature>
<dbReference type="SUPFAM" id="SSF52540">
    <property type="entry name" value="P-loop containing nucleoside triphosphate hydrolases"/>
    <property type="match status" value="1"/>
</dbReference>
<dbReference type="PROSITE" id="PS51456">
    <property type="entry name" value="MYOSIN_MOTOR"/>
    <property type="match status" value="1"/>
</dbReference>
<feature type="compositionally biased region" description="Basic and acidic residues" evidence="8">
    <location>
        <begin position="176"/>
        <end position="196"/>
    </location>
</feature>
<evidence type="ECO:0000256" key="3">
    <source>
        <dbReference type="ARBA" id="ARBA00023054"/>
    </source>
</evidence>
<keyword evidence="4 6" id="KW-0518">Myosin</keyword>
<dbReference type="CDD" id="cd01386">
    <property type="entry name" value="MYSc_Myo18"/>
    <property type="match status" value="1"/>
</dbReference>
<dbReference type="GO" id="GO:0005737">
    <property type="term" value="C:cytoplasm"/>
    <property type="evidence" value="ECO:0007669"/>
    <property type="project" value="TreeGrafter"/>
</dbReference>
<dbReference type="InterPro" id="IPR001609">
    <property type="entry name" value="Myosin_head_motor_dom-like"/>
</dbReference>
<keyword evidence="1 6" id="KW-0547">Nucleotide-binding</keyword>
<feature type="region of interest" description="Disordered" evidence="8">
    <location>
        <begin position="2106"/>
        <end position="2224"/>
    </location>
</feature>
<feature type="compositionally biased region" description="Basic and acidic residues" evidence="8">
    <location>
        <begin position="46"/>
        <end position="56"/>
    </location>
</feature>
<dbReference type="Gene3D" id="3.40.850.10">
    <property type="entry name" value="Kinesin motor domain"/>
    <property type="match status" value="1"/>
</dbReference>
<dbReference type="Ensembl" id="ENSPCLT00000010216.1">
    <property type="protein sequence ID" value="ENSPCLP00000007458.1"/>
    <property type="gene ID" value="ENSPCLG00000006212.1"/>
</dbReference>
<dbReference type="Gene3D" id="6.20.240.20">
    <property type="match status" value="1"/>
</dbReference>
<evidence type="ECO:0000313" key="10">
    <source>
        <dbReference type="Ensembl" id="ENSPCLP00000007458.1"/>
    </source>
</evidence>
<evidence type="ECO:0000256" key="6">
    <source>
        <dbReference type="PROSITE-ProRule" id="PRU00782"/>
    </source>
</evidence>
<feature type="coiled-coil region" evidence="7">
    <location>
        <begin position="1643"/>
        <end position="1746"/>
    </location>
</feature>
<dbReference type="Pfam" id="PF00063">
    <property type="entry name" value="Myosin_head"/>
    <property type="match status" value="1"/>
</dbReference>
<evidence type="ECO:0000313" key="11">
    <source>
        <dbReference type="Proteomes" id="UP000472261"/>
    </source>
</evidence>
<feature type="compositionally biased region" description="Basic and acidic residues" evidence="8">
    <location>
        <begin position="2197"/>
        <end position="2207"/>
    </location>
</feature>
<feature type="region of interest" description="Disordered" evidence="8">
    <location>
        <begin position="2051"/>
        <end position="2071"/>
    </location>
</feature>
<sequence length="2224" mass="243920">MAISSRLALWEQKGSIREEDRGPPPSAPPLLLSVIPGGFIKQLVRETEKESKEARLKKAAKPVVEDSPAQSRDSPAAKGTVSSVGKSLQNGLQAGGQGGKGTPTHTALPPGTAAPSSDPSKAPTVAQSPRPEGPQAVKPQSPEKKKGEKSSKTACPGGSPLSAAPATSKGPQHCGKVKEGDVPKGKGPEGTKKEKGAALSGQQPPSTASTKRELGLGRKEPEKMKKDVGGGKKEPKEMKEPAKSTNKSQGAKREAGGTREKPEGVAKGVGKAKGEPRESKEATQGGEEAVADSKAAHVESKEETGESAAQEQVMPAAVTPCTVLSWCRSPCGRGAPSQLPECCSLLLQAPKDAWYEADKVWLVQQDGFVLATQLKPDVGTPELPAGRVRVRRDADGSITEVDEDSVQRTNPPHLDLAEDLAMLLNLNECSALNTLQHRYRSHLPYTYAGPSLVAIRPGPDAGTHAGKVRVGRGTLPPHICSVTQRAYRTLLAQRRDQAILPMGRSGAGKTTSCQLALEHLVGTAGSVDGQVSVEKIQAMFTVLGAFGAVSTEQNSSSTRFSMILSLDFSAAGRITAAHLQTMLLERGRVAQQPPGESNFNVFPMMLAGLDMLYVPILLGAPFIPHLFLQPEEKQKASAAFAKLQAAMGVLGITAEEQMAMWRVLAGIHHLGAAGACRVGRKQFMHFEWATHAAEVLGCELEELSTAVFKHHLKQILAQAAARGGSSDFAPLSAGQKMTGVECVEGMASGLYEELFAALVSMINRSFSSQHLSIASIAVVDTPGFHNPRHQGGQRAATFEELCHNYVHERLQGLFYERTFVSEMERYKEVSVGPQVLPGSLGADHRGLLWILDEEVLIPGSGDGAAFDRLCSYFGPKGSDQDGAGCVRKCEQALHFEIPHQLGTDPVRYDLAGWVSKAKLNLSAENASQLLQQSQLNALQELAMLRRGVPRVCRAVAGLEGCSQAALQRNACIRKVFASSLAAVRRRSVCAQLKLQVDALTSLLRRSQLHFVHSLVPGTAVEKADPLLLDVPALRAQLGGTQLLDALRLCRTGYADHLLLTHFRRRFQVLAPAVMKKCTSAYEVPDESKAIEELFQALDLEKKSVAIGRSQVFLKAGVLSRLEKQRDKLIAQKLTLLQAACKGFLSRQKFKRLKVQRLAVRCIQKNVVVFQAVRHWPWWQLLSRVRPLLSINLAEEQLRVKEKELAALRRKLERSEQSCSELRQNTEKLESKIIDLTMELSDERHKGDVACQVLDGERAERLRGTRELQELQSKYDQVQKKLESVQKQLEEAQQLVQLREMKISEDAWQVRFDCAQTEIAFLQKRLAQLEERLSAELSSRTGLEQKLGEVQAACQAARAAAQQLRRRCRRLTCELEDARVLAESQQSRSHELEKRQKKFDLQLAQALGESAFERSLREKVVQENSSLRWEMGKLQQSLEVRGKCPAPLLCILPTAHRAEPLSVAPSVLDSCSVPMLRQQLWDLEASSAEQRKELERQTANVDHLEQLHQRLELEIERMKQIHQKELEDKDEELEDARQSCQRRLRQLEMQLEQEHEEKQTALREKQDLEGLVGTLCEQIGHRDLDVEKRLRRDLRRTRALLADAQLLLAAPTEPGATDPSLEKLDAILDPVLTHTFCPQADEQLSQVQHEKAELLRRVSEDQEDLNELMAKHKALIAQSATDIAQIQELQTQVEEVKKEKQSLQEKLLVAQASVARLEQRPAERAVISRQEARIRDLESQLDFQAVQMKRFEVLVLRLRDSIIKMGEELEKAAESEAREKESTKYYQRRMEEMKADMDELVQRELESSRRRVELEQQLAEAAAARQGLQADLGTAIRRIADLQLALEELRASDDSDAESSKIHSFIVKPAATRLGSSLSTTRSVDAAADMGKAVSPLLSTRRREYGKPPSDSVELTSPLDKPAARSPLPSASAALSDYVGELRRRRAVEKEQGPLLEDTTALPIYRTTGAAALRRSRPRLGDAGTELPGLSDGTDGGLPRSSSLRSLAQQPGEPTLSPVLKRASKFGSCDSLLLSLGGPELLGPRPWRSCLEPSAEEDGQAAGWASPGTGLGEGLGGDPCAWKIPTLGFERRASTELEEFLPAIRKSRSTSSLAKPGRDRKDGHRALTVRFQDEAMVGDLASSRSRSVAQPGLTPGKDRSDSSSSSGSILSSRSTDSIKQRPWRSDGEGCSGKGSTESSRESHRAEAEGKEDDVSSIMRKYLGKE</sequence>
<feature type="binding site" evidence="6">
    <location>
        <begin position="503"/>
        <end position="510"/>
    </location>
    <ligand>
        <name>ATP</name>
        <dbReference type="ChEBI" id="CHEBI:30616"/>
    </ligand>
</feature>